<feature type="zinc finger region" description="C4-type" evidence="7">
    <location>
        <begin position="57"/>
        <end position="72"/>
    </location>
</feature>
<proteinExistence type="inferred from homology"/>
<dbReference type="GO" id="GO:0008270">
    <property type="term" value="F:zinc ion binding"/>
    <property type="evidence" value="ECO:0007669"/>
    <property type="project" value="UniProtKB-KW"/>
</dbReference>
<accession>A0A2G9YRT6</accession>
<dbReference type="SUPFAM" id="SSF111304">
    <property type="entry name" value="Recombination protein RecR"/>
    <property type="match status" value="1"/>
</dbReference>
<dbReference type="Pfam" id="PF02132">
    <property type="entry name" value="RecR_ZnF"/>
    <property type="match status" value="1"/>
</dbReference>
<dbReference type="InterPro" id="IPR023627">
    <property type="entry name" value="Rcmb_RecR"/>
</dbReference>
<dbReference type="PROSITE" id="PS50880">
    <property type="entry name" value="TOPRIM"/>
    <property type="match status" value="1"/>
</dbReference>
<name>A0A2G9YRT6_9BACT</name>
<evidence type="ECO:0000259" key="8">
    <source>
        <dbReference type="PROSITE" id="PS50880"/>
    </source>
</evidence>
<reference evidence="9 10" key="1">
    <citation type="submission" date="2017-09" db="EMBL/GenBank/DDBJ databases">
        <title>Depth-based differentiation of microbial function through sediment-hosted aquifers and enrichment of novel symbionts in the deep terrestrial subsurface.</title>
        <authorList>
            <person name="Probst A.J."/>
            <person name="Ladd B."/>
            <person name="Jarett J.K."/>
            <person name="Geller-Mcgrath D.E."/>
            <person name="Sieber C.M."/>
            <person name="Emerson J.B."/>
            <person name="Anantharaman K."/>
            <person name="Thomas B.C."/>
            <person name="Malmstrom R."/>
            <person name="Stieglmeier M."/>
            <person name="Klingl A."/>
            <person name="Woyke T."/>
            <person name="Ryan C.M."/>
            <person name="Banfield J.F."/>
        </authorList>
    </citation>
    <scope>NUCLEOTIDE SEQUENCE [LARGE SCALE GENOMIC DNA]</scope>
    <source>
        <strain evidence="9">CG23_combo_of_CG06-09_8_20_14_all_40_13</strain>
    </source>
</reference>
<dbReference type="Gene3D" id="6.10.250.240">
    <property type="match status" value="1"/>
</dbReference>
<evidence type="ECO:0000256" key="6">
    <source>
        <dbReference type="ARBA" id="ARBA00023204"/>
    </source>
</evidence>
<comment type="caution">
    <text evidence="9">The sequence shown here is derived from an EMBL/GenBank/DDBJ whole genome shotgun (WGS) entry which is preliminary data.</text>
</comment>
<dbReference type="InterPro" id="IPR034137">
    <property type="entry name" value="TOPRIM_RecR"/>
</dbReference>
<dbReference type="GO" id="GO:0006310">
    <property type="term" value="P:DNA recombination"/>
    <property type="evidence" value="ECO:0007669"/>
    <property type="project" value="UniProtKB-UniRule"/>
</dbReference>
<dbReference type="PANTHER" id="PTHR30446:SF0">
    <property type="entry name" value="RECOMBINATION PROTEIN RECR"/>
    <property type="match status" value="1"/>
</dbReference>
<dbReference type="PROSITE" id="PS01300">
    <property type="entry name" value="RECR"/>
    <property type="match status" value="1"/>
</dbReference>
<evidence type="ECO:0000256" key="4">
    <source>
        <dbReference type="ARBA" id="ARBA00022833"/>
    </source>
</evidence>
<dbReference type="InterPro" id="IPR000093">
    <property type="entry name" value="DNA_Rcmb_RecR"/>
</dbReference>
<dbReference type="GO" id="GO:0006281">
    <property type="term" value="P:DNA repair"/>
    <property type="evidence" value="ECO:0007669"/>
    <property type="project" value="UniProtKB-UniRule"/>
</dbReference>
<evidence type="ECO:0000313" key="10">
    <source>
        <dbReference type="Proteomes" id="UP000231567"/>
    </source>
</evidence>
<keyword evidence="3 7" id="KW-0863">Zinc-finger</keyword>
<comment type="similarity">
    <text evidence="7">Belongs to the RecR family.</text>
</comment>
<dbReference type="Pfam" id="PF21175">
    <property type="entry name" value="RecR_C"/>
    <property type="match status" value="1"/>
</dbReference>
<dbReference type="AlphaFoldDB" id="A0A2G9YRT6"/>
<dbReference type="EMBL" id="PCRM01000003">
    <property type="protein sequence ID" value="PIP21956.1"/>
    <property type="molecule type" value="Genomic_DNA"/>
</dbReference>
<dbReference type="Gene3D" id="3.30.60.80">
    <property type="match status" value="1"/>
</dbReference>
<gene>
    <name evidence="7" type="primary">recR</name>
    <name evidence="9" type="ORF">COX39_00125</name>
</gene>
<sequence>MKLPESLDNLIEQFEKLPGIGPKSAARLTFHLLAKPDEEVEQFGRAVSDLKKKLKYCSICFNISESEPCEICSDSQRNQSIICVVEEPLDIISLAKTGYDGLYHVLGGAISPMNGIGPEHLNIESLISRIGKNGDKIEEVILATDPSLEGEASAMYVLQQINKLQEQQSKLKKIKITRIARGLPVGGDLEYADEMTLSRALEGRKEY</sequence>
<keyword evidence="2 7" id="KW-0227">DNA damage</keyword>
<dbReference type="HAMAP" id="MF_00017">
    <property type="entry name" value="RecR"/>
    <property type="match status" value="1"/>
</dbReference>
<feature type="domain" description="Toprim" evidence="8">
    <location>
        <begin position="80"/>
        <end position="184"/>
    </location>
</feature>
<keyword evidence="1 7" id="KW-0479">Metal-binding</keyword>
<dbReference type="NCBIfam" id="TIGR00615">
    <property type="entry name" value="recR"/>
    <property type="match status" value="1"/>
</dbReference>
<evidence type="ECO:0000256" key="7">
    <source>
        <dbReference type="HAMAP-Rule" id="MF_00017"/>
    </source>
</evidence>
<dbReference type="CDD" id="cd01025">
    <property type="entry name" value="TOPRIM_recR"/>
    <property type="match status" value="1"/>
</dbReference>
<protein>
    <recommendedName>
        <fullName evidence="7">Recombination protein RecR</fullName>
    </recommendedName>
</protein>
<dbReference type="SMART" id="SM00493">
    <property type="entry name" value="TOPRIM"/>
    <property type="match status" value="1"/>
</dbReference>
<dbReference type="InterPro" id="IPR006171">
    <property type="entry name" value="TOPRIM_dom"/>
</dbReference>
<dbReference type="InterPro" id="IPR015967">
    <property type="entry name" value="Rcmb_RecR_Znf"/>
</dbReference>
<dbReference type="Pfam" id="PF21176">
    <property type="entry name" value="RecR_HhH"/>
    <property type="match status" value="1"/>
</dbReference>
<dbReference type="Gene3D" id="1.10.8.420">
    <property type="entry name" value="RecR Domain 1"/>
    <property type="match status" value="1"/>
</dbReference>
<evidence type="ECO:0000256" key="5">
    <source>
        <dbReference type="ARBA" id="ARBA00023172"/>
    </source>
</evidence>
<organism evidence="9 10">
    <name type="scientific">Candidatus Nealsonbacteria bacterium CG23_combo_of_CG06-09_8_20_14_all_40_13</name>
    <dbReference type="NCBI Taxonomy" id="1974724"/>
    <lineage>
        <taxon>Bacteria</taxon>
        <taxon>Candidatus Nealsoniibacteriota</taxon>
    </lineage>
</organism>
<dbReference type="GO" id="GO:0003677">
    <property type="term" value="F:DNA binding"/>
    <property type="evidence" value="ECO:0007669"/>
    <property type="project" value="UniProtKB-UniRule"/>
</dbReference>
<dbReference type="Pfam" id="PF13662">
    <property type="entry name" value="Toprim_4"/>
    <property type="match status" value="1"/>
</dbReference>
<keyword evidence="5 7" id="KW-0233">DNA recombination</keyword>
<evidence type="ECO:0000256" key="3">
    <source>
        <dbReference type="ARBA" id="ARBA00022771"/>
    </source>
</evidence>
<keyword evidence="6 7" id="KW-0234">DNA repair</keyword>
<dbReference type="Gene3D" id="3.40.1360.10">
    <property type="match status" value="1"/>
</dbReference>
<keyword evidence="4 7" id="KW-0862">Zinc</keyword>
<dbReference type="Proteomes" id="UP000231567">
    <property type="component" value="Unassembled WGS sequence"/>
</dbReference>
<evidence type="ECO:0000313" key="9">
    <source>
        <dbReference type="EMBL" id="PIP21956.1"/>
    </source>
</evidence>
<comment type="function">
    <text evidence="7">May play a role in DNA repair. It seems to be involved in an RecBC-independent recombinational process of DNA repair. It may act with RecF and RecO.</text>
</comment>
<dbReference type="PANTHER" id="PTHR30446">
    <property type="entry name" value="RECOMBINATION PROTEIN RECR"/>
    <property type="match status" value="1"/>
</dbReference>
<evidence type="ECO:0000256" key="2">
    <source>
        <dbReference type="ARBA" id="ARBA00022763"/>
    </source>
</evidence>
<evidence type="ECO:0000256" key="1">
    <source>
        <dbReference type="ARBA" id="ARBA00022723"/>
    </source>
</evidence>